<dbReference type="AlphaFoldDB" id="U6MEK2"/>
<dbReference type="EMBL" id="HG721951">
    <property type="protein sequence ID" value="CDJ60894.1"/>
    <property type="molecule type" value="Genomic_DNA"/>
</dbReference>
<comment type="pathway">
    <text evidence="9">Carbohydrate metabolism; D-ribose degradation; D-ribose 5-phosphate from beta-D-ribopyranose: step 2/2.</text>
</comment>
<dbReference type="PANTHER" id="PTHR10584:SF166">
    <property type="entry name" value="RIBOKINASE"/>
    <property type="match status" value="1"/>
</dbReference>
<dbReference type="GO" id="GO:0005737">
    <property type="term" value="C:cytoplasm"/>
    <property type="evidence" value="ECO:0007669"/>
    <property type="project" value="UniProtKB-SubCell"/>
</dbReference>
<comment type="caution">
    <text evidence="9">Lacks conserved residue(s) required for the propagation of feature annotation.</text>
</comment>
<feature type="binding site" evidence="9">
    <location>
        <position position="317"/>
    </location>
    <ligand>
        <name>K(+)</name>
        <dbReference type="ChEBI" id="CHEBI:29103"/>
    </ligand>
</feature>
<keyword evidence="4 9" id="KW-0418">Kinase</keyword>
<dbReference type="UniPathway" id="UPA00916">
    <property type="reaction ID" value="UER00889"/>
</dbReference>
<sequence length="376" mass="39038">MAANIDIVVVGCINSDLVSFVSRLPSAGETVFSSLLESHFGGKGANQAAQAALLRQSSSACPKVTHECSFGTSHQGSDIALCENGARTNGGTPSTCGVAMVGRIGRDVAGLSFLRHFQSLGIDTRGIFTDSHAATGTALVTVAQGGENTIAYLPGANALLSKEHVSAEPVFSLLGGAKVIVSENGIPGSASVECFRIAKKANAKVLTVFTPAPVDSVDPEICCFTDFLLCNSIEAKTLVKMWDSEAAAPDTYDEERIAHRLHEVMVRTACRFSAGLQGSANVVITRGAHPCVIFAGGKSVTVPLAKPVPSELVVDTTGAGDSFAGSFAYFLMQTPKSPEVAVSKATFVAAQSVTKKGAAESYAGRNELPDHLFKPS</sequence>
<feature type="binding site" evidence="9">
    <location>
        <position position="321"/>
    </location>
    <ligand>
        <name>substrate</name>
    </ligand>
</feature>
<protein>
    <recommendedName>
        <fullName evidence="9">Ribokinase</fullName>
        <shortName evidence="9">RK</shortName>
        <ecNumber evidence="9">2.7.1.15</ecNumber>
    </recommendedName>
</protein>
<dbReference type="VEuPathDB" id="ToxoDB:EMWEY_00035940"/>
<evidence type="ECO:0000256" key="6">
    <source>
        <dbReference type="ARBA" id="ARBA00022842"/>
    </source>
</evidence>
<dbReference type="GeneID" id="25337580"/>
<evidence type="ECO:0000313" key="11">
    <source>
        <dbReference type="EMBL" id="CDJ60894.1"/>
    </source>
</evidence>
<comment type="cofactor">
    <cofactor evidence="9">
        <name>Mg(2+)</name>
        <dbReference type="ChEBI" id="CHEBI:18420"/>
    </cofactor>
    <text evidence="9">Requires a divalent cation, most likely magnesium in vivo, as an electrophilic catalyst to aid phosphoryl group transfer. It is the chelate of the metal and the nucleotide that is the actual substrate.</text>
</comment>
<dbReference type="Pfam" id="PF00294">
    <property type="entry name" value="PfkB"/>
    <property type="match status" value="1"/>
</dbReference>
<dbReference type="Gene3D" id="3.40.1190.20">
    <property type="match status" value="1"/>
</dbReference>
<feature type="binding site" evidence="9">
    <location>
        <begin position="42"/>
        <end position="46"/>
    </location>
    <ligand>
        <name>substrate</name>
    </ligand>
</feature>
<comment type="function">
    <text evidence="9">Catalyzes the phosphorylation of ribose at O-5 in a reaction requiring ATP and magnesium. The resulting D-ribose-5-phosphate can then be used either for sythesis of nucleotides, histidine, and tryptophan, or as a component of the pentose phosphate pathway.</text>
</comment>
<dbReference type="InterPro" id="IPR011877">
    <property type="entry name" value="Ribokinase"/>
</dbReference>
<dbReference type="GO" id="GO:0005524">
    <property type="term" value="F:ATP binding"/>
    <property type="evidence" value="ECO:0007669"/>
    <property type="project" value="UniProtKB-UniRule"/>
</dbReference>
<keyword evidence="7 9" id="KW-0630">Potassium</keyword>
<name>U6MEK2_EIMMA</name>
<keyword evidence="5 9" id="KW-0067">ATP-binding</keyword>
<keyword evidence="9" id="KW-0539">Nucleus</keyword>
<dbReference type="HAMAP" id="MF_01987">
    <property type="entry name" value="Ribokinase"/>
    <property type="match status" value="1"/>
</dbReference>
<feature type="binding site" evidence="9">
    <location>
        <begin position="14"/>
        <end position="16"/>
    </location>
    <ligand>
        <name>substrate</name>
    </ligand>
</feature>
<dbReference type="InterPro" id="IPR029056">
    <property type="entry name" value="Ribokinase-like"/>
</dbReference>
<proteinExistence type="inferred from homology"/>
<dbReference type="GO" id="GO:0046872">
    <property type="term" value="F:metal ion binding"/>
    <property type="evidence" value="ECO:0007669"/>
    <property type="project" value="UniProtKB-KW"/>
</dbReference>
<accession>U6MEK2</accession>
<keyword evidence="3 9" id="KW-0547">Nucleotide-binding</keyword>
<feature type="binding site" evidence="9">
    <location>
        <position position="355"/>
    </location>
    <ligand>
        <name>K(+)</name>
        <dbReference type="ChEBI" id="CHEBI:29103"/>
    </ligand>
</feature>
<dbReference type="InterPro" id="IPR002139">
    <property type="entry name" value="Ribo/fructo_kinase"/>
</dbReference>
<dbReference type="Proteomes" id="UP000030763">
    <property type="component" value="Unassembled WGS sequence"/>
</dbReference>
<reference evidence="11" key="1">
    <citation type="submission" date="2013-10" db="EMBL/GenBank/DDBJ databases">
        <title>Genomic analysis of the causative agents of coccidiosis in chickens.</title>
        <authorList>
            <person name="Reid A.J."/>
            <person name="Blake D."/>
            <person name="Billington K."/>
            <person name="Browne H."/>
            <person name="Dunn M."/>
            <person name="Hung S."/>
            <person name="Kawahara F."/>
            <person name="Miranda-Saavedra D."/>
            <person name="Mourier T."/>
            <person name="Nagra H."/>
            <person name="Otto T.D."/>
            <person name="Rawlings N."/>
            <person name="Sanchez A."/>
            <person name="Sanders M."/>
            <person name="Subramaniam C."/>
            <person name="Tay Y."/>
            <person name="Dear P."/>
            <person name="Doerig C."/>
            <person name="Gruber A."/>
            <person name="Parkinson J."/>
            <person name="Shirley M."/>
            <person name="Wan K.L."/>
            <person name="Berriman M."/>
            <person name="Tomley F."/>
            <person name="Pain A."/>
        </authorList>
    </citation>
    <scope>NUCLEOTIDE SEQUENCE [LARGE SCALE GENOMIC DNA]</scope>
    <source>
        <strain evidence="11">Weybridge</strain>
    </source>
</reference>
<dbReference type="GO" id="GO:0019303">
    <property type="term" value="P:D-ribose catabolic process"/>
    <property type="evidence" value="ECO:0007669"/>
    <property type="project" value="UniProtKB-UniRule"/>
</dbReference>
<comment type="activity regulation">
    <text evidence="9">Activated by a monovalent cation that binds near, but not in, the active site. The most likely occupant of the site in vivo is potassium. Ion binding induces a conformational change that may alter substrate affinity.</text>
</comment>
<dbReference type="EC" id="2.7.1.15" evidence="9"/>
<comment type="subcellular location">
    <subcellularLocation>
        <location evidence="9">Cytoplasm</location>
    </subcellularLocation>
    <subcellularLocation>
        <location evidence="9">Nucleus</location>
    </subcellularLocation>
</comment>
<evidence type="ECO:0000256" key="8">
    <source>
        <dbReference type="ARBA" id="ARBA00023277"/>
    </source>
</evidence>
<keyword evidence="6 9" id="KW-0460">Magnesium</keyword>
<keyword evidence="1 9" id="KW-0808">Transferase</keyword>
<comment type="similarity">
    <text evidence="9">Belongs to the carbohydrate kinase PfkB family. Ribokinase subfamily.</text>
</comment>
<reference evidence="11" key="2">
    <citation type="submission" date="2013-10" db="EMBL/GenBank/DDBJ databases">
        <authorList>
            <person name="Aslett M."/>
        </authorList>
    </citation>
    <scope>NUCLEOTIDE SEQUENCE [LARGE SCALE GENOMIC DNA]</scope>
    <source>
        <strain evidence="11">Weybridge</strain>
    </source>
</reference>
<keyword evidence="9" id="KW-0963">Cytoplasm</keyword>
<dbReference type="SUPFAM" id="SSF53613">
    <property type="entry name" value="Ribokinase-like"/>
    <property type="match status" value="1"/>
</dbReference>
<dbReference type="PANTHER" id="PTHR10584">
    <property type="entry name" value="SUGAR KINASE"/>
    <property type="match status" value="1"/>
</dbReference>
<dbReference type="CDD" id="cd01174">
    <property type="entry name" value="ribokinase"/>
    <property type="match status" value="1"/>
</dbReference>
<comment type="subunit">
    <text evidence="9">Homodimer.</text>
</comment>
<keyword evidence="12" id="KW-1185">Reference proteome</keyword>
<evidence type="ECO:0000256" key="9">
    <source>
        <dbReference type="HAMAP-Rule" id="MF_03215"/>
    </source>
</evidence>
<dbReference type="PRINTS" id="PR00990">
    <property type="entry name" value="RIBOKINASE"/>
</dbReference>
<feature type="binding site" evidence="9">
    <location>
        <position position="357"/>
    </location>
    <ligand>
        <name>K(+)</name>
        <dbReference type="ChEBI" id="CHEBI:29103"/>
    </ligand>
</feature>
<organism evidence="11 12">
    <name type="scientific">Eimeria maxima</name>
    <name type="common">Coccidian parasite</name>
    <dbReference type="NCBI Taxonomy" id="5804"/>
    <lineage>
        <taxon>Eukaryota</taxon>
        <taxon>Sar</taxon>
        <taxon>Alveolata</taxon>
        <taxon>Apicomplexa</taxon>
        <taxon>Conoidasida</taxon>
        <taxon>Coccidia</taxon>
        <taxon>Eucoccidiorida</taxon>
        <taxon>Eimeriorina</taxon>
        <taxon>Eimeriidae</taxon>
        <taxon>Eimeria</taxon>
    </lineage>
</organism>
<keyword evidence="8 9" id="KW-0119">Carbohydrate metabolism</keyword>
<evidence type="ECO:0000256" key="3">
    <source>
        <dbReference type="ARBA" id="ARBA00022741"/>
    </source>
</evidence>
<feature type="binding site" evidence="9">
    <location>
        <position position="361"/>
    </location>
    <ligand>
        <name>K(+)</name>
        <dbReference type="ChEBI" id="CHEBI:29103"/>
    </ligand>
</feature>
<feature type="binding site" evidence="9">
    <location>
        <position position="352"/>
    </location>
    <ligand>
        <name>K(+)</name>
        <dbReference type="ChEBI" id="CHEBI:29103"/>
    </ligand>
</feature>
<evidence type="ECO:0000256" key="2">
    <source>
        <dbReference type="ARBA" id="ARBA00022723"/>
    </source>
</evidence>
<evidence type="ECO:0000259" key="10">
    <source>
        <dbReference type="Pfam" id="PF00294"/>
    </source>
</evidence>
<dbReference type="RefSeq" id="XP_013337544.1">
    <property type="nucleotide sequence ID" value="XM_013482090.1"/>
</dbReference>
<comment type="catalytic activity">
    <reaction evidence="9">
        <text>D-ribose + ATP = D-ribose 5-phosphate + ADP + H(+)</text>
        <dbReference type="Rhea" id="RHEA:13697"/>
        <dbReference type="ChEBI" id="CHEBI:15378"/>
        <dbReference type="ChEBI" id="CHEBI:30616"/>
        <dbReference type="ChEBI" id="CHEBI:47013"/>
        <dbReference type="ChEBI" id="CHEBI:78346"/>
        <dbReference type="ChEBI" id="CHEBI:456216"/>
        <dbReference type="EC" id="2.7.1.15"/>
    </reaction>
</comment>
<feature type="domain" description="Carbohydrate kinase PfkB" evidence="10">
    <location>
        <begin position="98"/>
        <end position="361"/>
    </location>
</feature>
<gene>
    <name evidence="11" type="ORF">EMWEY_00035940</name>
</gene>
<evidence type="ECO:0000313" key="12">
    <source>
        <dbReference type="Proteomes" id="UP000030763"/>
    </source>
</evidence>
<evidence type="ECO:0000256" key="5">
    <source>
        <dbReference type="ARBA" id="ARBA00022840"/>
    </source>
</evidence>
<dbReference type="InterPro" id="IPR011611">
    <property type="entry name" value="PfkB_dom"/>
</dbReference>
<dbReference type="GO" id="GO:0005634">
    <property type="term" value="C:nucleus"/>
    <property type="evidence" value="ECO:0007669"/>
    <property type="project" value="UniProtKB-SubCell"/>
</dbReference>
<feature type="binding site" evidence="9">
    <location>
        <begin position="320"/>
        <end position="321"/>
    </location>
    <ligand>
        <name>ATP</name>
        <dbReference type="ChEBI" id="CHEBI:30616"/>
    </ligand>
</feature>
<feature type="binding site" evidence="9">
    <location>
        <position position="315"/>
    </location>
    <ligand>
        <name>K(+)</name>
        <dbReference type="ChEBI" id="CHEBI:29103"/>
    </ligand>
</feature>
<keyword evidence="2 9" id="KW-0479">Metal-binding</keyword>
<evidence type="ECO:0000256" key="4">
    <source>
        <dbReference type="ARBA" id="ARBA00022777"/>
    </source>
</evidence>
<feature type="active site" description="Proton acceptor" evidence="9">
    <location>
        <position position="321"/>
    </location>
</feature>
<evidence type="ECO:0000256" key="7">
    <source>
        <dbReference type="ARBA" id="ARBA00022958"/>
    </source>
</evidence>
<feature type="binding site" evidence="9">
    <location>
        <position position="231"/>
    </location>
    <ligand>
        <name>ATP</name>
        <dbReference type="ChEBI" id="CHEBI:30616"/>
    </ligand>
</feature>
<dbReference type="OMA" id="DIVLIQQ"/>
<dbReference type="GO" id="GO:0004747">
    <property type="term" value="F:ribokinase activity"/>
    <property type="evidence" value="ECO:0007669"/>
    <property type="project" value="UniProtKB-UniRule"/>
</dbReference>
<dbReference type="OrthoDB" id="432447at2759"/>
<evidence type="ECO:0000256" key="1">
    <source>
        <dbReference type="ARBA" id="ARBA00022679"/>
    </source>
</evidence>